<evidence type="ECO:0000313" key="2">
    <source>
        <dbReference type="EMBL" id="GEU83203.1"/>
    </source>
</evidence>
<name>A0A6L2NAH0_TANCI</name>
<organism evidence="2">
    <name type="scientific">Tanacetum cinerariifolium</name>
    <name type="common">Dalmatian daisy</name>
    <name type="synonym">Chrysanthemum cinerariifolium</name>
    <dbReference type="NCBI Taxonomy" id="118510"/>
    <lineage>
        <taxon>Eukaryota</taxon>
        <taxon>Viridiplantae</taxon>
        <taxon>Streptophyta</taxon>
        <taxon>Embryophyta</taxon>
        <taxon>Tracheophyta</taxon>
        <taxon>Spermatophyta</taxon>
        <taxon>Magnoliopsida</taxon>
        <taxon>eudicotyledons</taxon>
        <taxon>Gunneridae</taxon>
        <taxon>Pentapetalae</taxon>
        <taxon>asterids</taxon>
        <taxon>campanulids</taxon>
        <taxon>Asterales</taxon>
        <taxon>Asteraceae</taxon>
        <taxon>Asteroideae</taxon>
        <taxon>Anthemideae</taxon>
        <taxon>Anthemidinae</taxon>
        <taxon>Tanacetum</taxon>
    </lineage>
</organism>
<feature type="region of interest" description="Disordered" evidence="1">
    <location>
        <begin position="158"/>
        <end position="179"/>
    </location>
</feature>
<protein>
    <submittedName>
        <fullName evidence="2">Uncharacterized protein</fullName>
    </submittedName>
</protein>
<dbReference type="EMBL" id="BKCJ010008637">
    <property type="protein sequence ID" value="GEU83203.1"/>
    <property type="molecule type" value="Genomic_DNA"/>
</dbReference>
<comment type="caution">
    <text evidence="2">The sequence shown here is derived from an EMBL/GenBank/DDBJ whole genome shotgun (WGS) entry which is preliminary data.</text>
</comment>
<proteinExistence type="predicted"/>
<reference evidence="2" key="1">
    <citation type="journal article" date="2019" name="Sci. Rep.">
        <title>Draft genome of Tanacetum cinerariifolium, the natural source of mosquito coil.</title>
        <authorList>
            <person name="Yamashiro T."/>
            <person name="Shiraishi A."/>
            <person name="Satake H."/>
            <person name="Nakayama K."/>
        </authorList>
    </citation>
    <scope>NUCLEOTIDE SEQUENCE</scope>
</reference>
<gene>
    <name evidence="2" type="ORF">Tci_055181</name>
</gene>
<dbReference type="AlphaFoldDB" id="A0A6L2NAH0"/>
<accession>A0A6L2NAH0</accession>
<sequence>MEKLYCLDPNAQDNTKQWKRCCFHKFTTISCYGKDVAEMLSPEIDDMLRIRVREAGSDEEIFTYVAWIMNQFTSSFAMSFIPLINLMKDLDTTTPRDLIDCDGKLIPEDPQPAIEHMKYRQSYHWDSYHGVFEHMDGVYSVLMQGAYNSPSYAQPQYGQYYQQYQPPPPQYQQQQDDDE</sequence>
<evidence type="ECO:0000256" key="1">
    <source>
        <dbReference type="SAM" id="MobiDB-lite"/>
    </source>
</evidence>